<accession>A0A381DAT9</accession>
<organism evidence="1 2">
    <name type="scientific">Campylobacter devanensis</name>
    <dbReference type="NCBI Taxonomy" id="3161138"/>
    <lineage>
        <taxon>Bacteria</taxon>
        <taxon>Pseudomonadati</taxon>
        <taxon>Campylobacterota</taxon>
        <taxon>Epsilonproteobacteria</taxon>
        <taxon>Campylobacterales</taxon>
        <taxon>Campylobacteraceae</taxon>
        <taxon>Campylobacter</taxon>
    </lineage>
</organism>
<dbReference type="EMBL" id="CP018788">
    <property type="protein sequence ID" value="ARQ99627.1"/>
    <property type="molecule type" value="Genomic_DNA"/>
</dbReference>
<reference evidence="1 2" key="1">
    <citation type="journal article" date="2017" name="Genome Biol. Evol.">
        <title>Comparative Genomic Analysis Identifies a Campylobacter Clade Deficient in Selenium Metabolism.</title>
        <authorList>
            <person name="Miller W.G."/>
            <person name="Yee E."/>
            <person name="Lopes B.S."/>
            <person name="Chapman M.H."/>
            <person name="Huynh S."/>
            <person name="Bono J.L."/>
            <person name="Parker C.T."/>
            <person name="Strachan N.J.C."/>
            <person name="Forbes K.J."/>
        </authorList>
    </citation>
    <scope>NUCLEOTIDE SEQUENCE [LARGE SCALE GENOMIC DNA]</scope>
    <source>
        <strain evidence="1 2">NCTC 13003</strain>
    </source>
</reference>
<keyword evidence="2" id="KW-1185">Reference proteome</keyword>
<proteinExistence type="predicted"/>
<name>A0A1X9STQ3_9BACT</name>
<accession>A0A1X9STQ3</accession>
<sequence length="63" mass="7385">MLNSFYESILKEVKFDSYYIKLLGSCDTFRITANDLLNNGGKNLYTFIDYELDWNKGVFVSEK</sequence>
<evidence type="ECO:0000313" key="1">
    <source>
        <dbReference type="EMBL" id="ARQ99627.1"/>
    </source>
</evidence>
<protein>
    <submittedName>
        <fullName evidence="1">Uncharacterized protein</fullName>
    </submittedName>
</protein>
<dbReference type="KEGG" id="cdev:CIGN_1373"/>
<dbReference type="AlphaFoldDB" id="A0A1X9STQ3"/>
<gene>
    <name evidence="1" type="ORF">CIGN_1373</name>
</gene>
<dbReference type="Proteomes" id="UP000194309">
    <property type="component" value="Chromosome"/>
</dbReference>
<evidence type="ECO:0000313" key="2">
    <source>
        <dbReference type="Proteomes" id="UP000194309"/>
    </source>
</evidence>